<dbReference type="SUPFAM" id="SSF46785">
    <property type="entry name" value="Winged helix' DNA-binding domain"/>
    <property type="match status" value="1"/>
</dbReference>
<keyword evidence="3" id="KW-0611">Plant defense</keyword>
<dbReference type="Proteomes" id="UP000215914">
    <property type="component" value="Chromosome 4"/>
</dbReference>
<protein>
    <submittedName>
        <fullName evidence="6">Putative toll/interleukin-1 receptor (TIR) domain-containing protein</fullName>
    </submittedName>
</protein>
<dbReference type="OMA" id="CEDDSMM"/>
<dbReference type="PANTHER" id="PTHR11017:SF340">
    <property type="entry name" value="NB-ARC-RELATED"/>
    <property type="match status" value="1"/>
</dbReference>
<dbReference type="Gene3D" id="3.40.50.10140">
    <property type="entry name" value="Toll/interleukin-1 receptor homology (TIR) domain"/>
    <property type="match status" value="1"/>
</dbReference>
<dbReference type="GO" id="GO:0043531">
    <property type="term" value="F:ADP binding"/>
    <property type="evidence" value="ECO:0007669"/>
    <property type="project" value="InterPro"/>
</dbReference>
<evidence type="ECO:0000313" key="7">
    <source>
        <dbReference type="Proteomes" id="UP000215914"/>
    </source>
</evidence>
<dbReference type="AlphaFoldDB" id="A0A251UUM7"/>
<evidence type="ECO:0000256" key="3">
    <source>
        <dbReference type="ARBA" id="ARBA00022821"/>
    </source>
</evidence>
<dbReference type="GO" id="GO:0007165">
    <property type="term" value="P:signal transduction"/>
    <property type="evidence" value="ECO:0007669"/>
    <property type="project" value="InterPro"/>
</dbReference>
<dbReference type="PROSITE" id="PS50104">
    <property type="entry name" value="TIR"/>
    <property type="match status" value="1"/>
</dbReference>
<reference evidence="7" key="1">
    <citation type="journal article" date="2017" name="Nature">
        <title>The sunflower genome provides insights into oil metabolism, flowering and Asterid evolution.</title>
        <authorList>
            <person name="Badouin H."/>
            <person name="Gouzy J."/>
            <person name="Grassa C.J."/>
            <person name="Murat F."/>
            <person name="Staton S.E."/>
            <person name="Cottret L."/>
            <person name="Lelandais-Briere C."/>
            <person name="Owens G.L."/>
            <person name="Carrere S."/>
            <person name="Mayjonade B."/>
            <person name="Legrand L."/>
            <person name="Gill N."/>
            <person name="Kane N.C."/>
            <person name="Bowers J.E."/>
            <person name="Hubner S."/>
            <person name="Bellec A."/>
            <person name="Berard A."/>
            <person name="Berges H."/>
            <person name="Blanchet N."/>
            <person name="Boniface M.C."/>
            <person name="Brunel D."/>
            <person name="Catrice O."/>
            <person name="Chaidir N."/>
            <person name="Claudel C."/>
            <person name="Donnadieu C."/>
            <person name="Faraut T."/>
            <person name="Fievet G."/>
            <person name="Helmstetter N."/>
            <person name="King M."/>
            <person name="Knapp S.J."/>
            <person name="Lai Z."/>
            <person name="Le Paslier M.C."/>
            <person name="Lippi Y."/>
            <person name="Lorenzon L."/>
            <person name="Mandel J.R."/>
            <person name="Marage G."/>
            <person name="Marchand G."/>
            <person name="Marquand E."/>
            <person name="Bret-Mestries E."/>
            <person name="Morien E."/>
            <person name="Nambeesan S."/>
            <person name="Nguyen T."/>
            <person name="Pegot-Espagnet P."/>
            <person name="Pouilly N."/>
            <person name="Raftis F."/>
            <person name="Sallet E."/>
            <person name="Schiex T."/>
            <person name="Thomas J."/>
            <person name="Vandecasteele C."/>
            <person name="Vares D."/>
            <person name="Vear F."/>
            <person name="Vautrin S."/>
            <person name="Crespi M."/>
            <person name="Mangin B."/>
            <person name="Burke J.M."/>
            <person name="Salse J."/>
            <person name="Munos S."/>
            <person name="Vincourt P."/>
            <person name="Rieseberg L.H."/>
            <person name="Langlade N.B."/>
        </authorList>
    </citation>
    <scope>NUCLEOTIDE SEQUENCE [LARGE SCALE GENOMIC DNA]</scope>
    <source>
        <strain evidence="7">cv. SF193</strain>
    </source>
</reference>
<dbReference type="PRINTS" id="PR00364">
    <property type="entry name" value="DISEASERSIST"/>
</dbReference>
<dbReference type="SMART" id="SM00255">
    <property type="entry name" value="TIR"/>
    <property type="match status" value="1"/>
</dbReference>
<dbReference type="InterPro" id="IPR002182">
    <property type="entry name" value="NB-ARC"/>
</dbReference>
<dbReference type="PANTHER" id="PTHR11017">
    <property type="entry name" value="LEUCINE-RICH REPEAT-CONTAINING PROTEIN"/>
    <property type="match status" value="1"/>
</dbReference>
<keyword evidence="7" id="KW-1185">Reference proteome</keyword>
<dbReference type="GO" id="GO:0006952">
    <property type="term" value="P:defense response"/>
    <property type="evidence" value="ECO:0007669"/>
    <property type="project" value="UniProtKB-KW"/>
</dbReference>
<dbReference type="InterPro" id="IPR044974">
    <property type="entry name" value="Disease_R_plants"/>
</dbReference>
<dbReference type="InterPro" id="IPR058192">
    <property type="entry name" value="WHD_ROQ1-like"/>
</dbReference>
<name>A0A251UUM7_HELAN</name>
<dbReference type="SUPFAM" id="SSF52200">
    <property type="entry name" value="Toll/Interleukin receptor TIR domain"/>
    <property type="match status" value="1"/>
</dbReference>
<dbReference type="InterPro" id="IPR027417">
    <property type="entry name" value="P-loop_NTPase"/>
</dbReference>
<keyword evidence="4" id="KW-0520">NAD</keyword>
<dbReference type="FunFam" id="3.40.50.10140:FF:000007">
    <property type="entry name" value="Disease resistance protein (TIR-NBS-LRR class)"/>
    <property type="match status" value="1"/>
</dbReference>
<evidence type="ECO:0000256" key="2">
    <source>
        <dbReference type="ARBA" id="ARBA00022737"/>
    </source>
</evidence>
<dbReference type="EMBL" id="CM007893">
    <property type="protein sequence ID" value="OTG27048.1"/>
    <property type="molecule type" value="Genomic_DNA"/>
</dbReference>
<keyword evidence="6" id="KW-0675">Receptor</keyword>
<dbReference type="InParanoid" id="A0A251UUM7"/>
<keyword evidence="2" id="KW-0677">Repeat</keyword>
<dbReference type="Pfam" id="PF23282">
    <property type="entry name" value="WHD_ROQ1"/>
    <property type="match status" value="1"/>
</dbReference>
<feature type="domain" description="TIR" evidence="5">
    <location>
        <begin position="19"/>
        <end position="185"/>
    </location>
</feature>
<dbReference type="InterPro" id="IPR000157">
    <property type="entry name" value="TIR_dom"/>
</dbReference>
<keyword evidence="1" id="KW-0433">Leucine-rich repeat</keyword>
<gene>
    <name evidence="6" type="ORF">HannXRQ_Chr04g0095771</name>
</gene>
<dbReference type="InterPro" id="IPR035897">
    <property type="entry name" value="Toll_tir_struct_dom_sf"/>
</dbReference>
<dbReference type="InterPro" id="IPR036390">
    <property type="entry name" value="WH_DNA-bd_sf"/>
</dbReference>
<organism evidence="6 7">
    <name type="scientific">Helianthus annuus</name>
    <name type="common">Common sunflower</name>
    <dbReference type="NCBI Taxonomy" id="4232"/>
    <lineage>
        <taxon>Eukaryota</taxon>
        <taxon>Viridiplantae</taxon>
        <taxon>Streptophyta</taxon>
        <taxon>Embryophyta</taxon>
        <taxon>Tracheophyta</taxon>
        <taxon>Spermatophyta</taxon>
        <taxon>Magnoliopsida</taxon>
        <taxon>eudicotyledons</taxon>
        <taxon>Gunneridae</taxon>
        <taxon>Pentapetalae</taxon>
        <taxon>asterids</taxon>
        <taxon>campanulids</taxon>
        <taxon>Asterales</taxon>
        <taxon>Asteraceae</taxon>
        <taxon>Asteroideae</taxon>
        <taxon>Heliantheae alliance</taxon>
        <taxon>Heliantheae</taxon>
        <taxon>Helianthus</taxon>
    </lineage>
</organism>
<sequence>MDSSSSSFQNAPASYYQSCKYDVFLSFRGEDTRKTFVDHLYSTLKQHLIRVYKDNETLPRGESIDQALFEAIEESRIAVIIFSKNYANSSWCLEELAHIMKCKDERELIVIPIFYDVEPTEVRNCKRKFGEAFAKQEAKNVDKAEIWRKALVDVSNIAGWEPKNIADGHESQFIKKIVDTILDRLFVLNSCVDEDLVGMRARFQDLESLLDIGSGGVRMVGIWGVGGSGKTTLATSVYMELTQHFQGYCIVENIRVETSKYGLTKMQEKILSALFKKEVNVHSVVEGKHMMKSMLCRRKVLVLLDDVDEPGQLEALAGKHNWFGSGSRIIITTRDKHLLRTHKVDHVYPVTLLSDDEAIQLFRRHAYNEEDPVEDYETLSLRVVSYAARLPLAIKVLGSFLYDKNKKEWISTLDRLKDIPEMKIVEKLKISFDGLKTMEKQLFLDIACFFRGRWTIDEAMEIFEACEFHPEIGIKVLRQKSLITIYDSEFGARFDMHDLVQEMGHYIVRGEHPKNPEKHSRLWKREEIKEMCSGSATMVNIKL</sequence>
<evidence type="ECO:0000259" key="5">
    <source>
        <dbReference type="PROSITE" id="PS50104"/>
    </source>
</evidence>
<evidence type="ECO:0000256" key="4">
    <source>
        <dbReference type="ARBA" id="ARBA00023027"/>
    </source>
</evidence>
<dbReference type="InterPro" id="IPR042197">
    <property type="entry name" value="Apaf_helical"/>
</dbReference>
<evidence type="ECO:0000256" key="1">
    <source>
        <dbReference type="ARBA" id="ARBA00022614"/>
    </source>
</evidence>
<proteinExistence type="predicted"/>
<dbReference type="Gene3D" id="1.10.8.430">
    <property type="entry name" value="Helical domain of apoptotic protease-activating factors"/>
    <property type="match status" value="1"/>
</dbReference>
<dbReference type="Gene3D" id="3.40.50.300">
    <property type="entry name" value="P-loop containing nucleotide triphosphate hydrolases"/>
    <property type="match status" value="1"/>
</dbReference>
<evidence type="ECO:0000313" key="6">
    <source>
        <dbReference type="EMBL" id="OTG27048.1"/>
    </source>
</evidence>
<accession>A0A251UUM7</accession>
<dbReference type="Pfam" id="PF01582">
    <property type="entry name" value="TIR"/>
    <property type="match status" value="1"/>
</dbReference>
<dbReference type="SUPFAM" id="SSF52540">
    <property type="entry name" value="P-loop containing nucleoside triphosphate hydrolases"/>
    <property type="match status" value="1"/>
</dbReference>
<dbReference type="Pfam" id="PF00931">
    <property type="entry name" value="NB-ARC"/>
    <property type="match status" value="1"/>
</dbReference>